<dbReference type="PANTHER" id="PTHR48100">
    <property type="entry name" value="BROAD-SPECIFICITY PHOSPHATASE YOR283W-RELATED"/>
    <property type="match status" value="1"/>
</dbReference>
<dbReference type="Gene3D" id="3.40.50.1240">
    <property type="entry name" value="Phosphoglycerate mutase-like"/>
    <property type="match status" value="1"/>
</dbReference>
<protein>
    <submittedName>
        <fullName evidence="2">Phosphoserine phosphatase 1</fullName>
        <ecNumber evidence="2">3.1.3.3</ecNumber>
    </submittedName>
</protein>
<gene>
    <name evidence="2" type="primary">pspA</name>
    <name evidence="2" type="ORF">MFFC18_15290</name>
</gene>
<dbReference type="InterPro" id="IPR013078">
    <property type="entry name" value="His_Pase_superF_clade-1"/>
</dbReference>
<dbReference type="AlphaFoldDB" id="A0A5B9PFB9"/>
<organism evidence="2 3">
    <name type="scientific">Mariniblastus fucicola</name>
    <dbReference type="NCBI Taxonomy" id="980251"/>
    <lineage>
        <taxon>Bacteria</taxon>
        <taxon>Pseudomonadati</taxon>
        <taxon>Planctomycetota</taxon>
        <taxon>Planctomycetia</taxon>
        <taxon>Pirellulales</taxon>
        <taxon>Pirellulaceae</taxon>
        <taxon>Mariniblastus</taxon>
    </lineage>
</organism>
<proteinExistence type="predicted"/>
<feature type="region of interest" description="Disordered" evidence="1">
    <location>
        <begin position="175"/>
        <end position="196"/>
    </location>
</feature>
<dbReference type="InterPro" id="IPR029033">
    <property type="entry name" value="His_PPase_superfam"/>
</dbReference>
<evidence type="ECO:0000256" key="1">
    <source>
        <dbReference type="SAM" id="MobiDB-lite"/>
    </source>
</evidence>
<dbReference type="SUPFAM" id="SSF53254">
    <property type="entry name" value="Phosphoglycerate mutase-like"/>
    <property type="match status" value="1"/>
</dbReference>
<reference evidence="2 3" key="1">
    <citation type="submission" date="2019-08" db="EMBL/GenBank/DDBJ databases">
        <title>Deep-cultivation of Planctomycetes and their phenomic and genomic characterization uncovers novel biology.</title>
        <authorList>
            <person name="Wiegand S."/>
            <person name="Jogler M."/>
            <person name="Boedeker C."/>
            <person name="Pinto D."/>
            <person name="Vollmers J."/>
            <person name="Rivas-Marin E."/>
            <person name="Kohn T."/>
            <person name="Peeters S.H."/>
            <person name="Heuer A."/>
            <person name="Rast P."/>
            <person name="Oberbeckmann S."/>
            <person name="Bunk B."/>
            <person name="Jeske O."/>
            <person name="Meyerdierks A."/>
            <person name="Storesund J.E."/>
            <person name="Kallscheuer N."/>
            <person name="Luecker S."/>
            <person name="Lage O.M."/>
            <person name="Pohl T."/>
            <person name="Merkel B.J."/>
            <person name="Hornburger P."/>
            <person name="Mueller R.-W."/>
            <person name="Bruemmer F."/>
            <person name="Labrenz M."/>
            <person name="Spormann A.M."/>
            <person name="Op den Camp H."/>
            <person name="Overmann J."/>
            <person name="Amann R."/>
            <person name="Jetten M.S.M."/>
            <person name="Mascher T."/>
            <person name="Medema M.H."/>
            <person name="Devos D.P."/>
            <person name="Kaster A.-K."/>
            <person name="Ovreas L."/>
            <person name="Rohde M."/>
            <person name="Galperin M.Y."/>
            <person name="Jogler C."/>
        </authorList>
    </citation>
    <scope>NUCLEOTIDE SEQUENCE [LARGE SCALE GENOMIC DNA]</scope>
    <source>
        <strain evidence="2 3">FC18</strain>
    </source>
</reference>
<dbReference type="EMBL" id="CP042912">
    <property type="protein sequence ID" value="QEG21671.1"/>
    <property type="molecule type" value="Genomic_DNA"/>
</dbReference>
<accession>A0A5B9PFB9</accession>
<dbReference type="RefSeq" id="WP_075084968.1">
    <property type="nucleotide sequence ID" value="NZ_CP042912.1"/>
</dbReference>
<dbReference type="GO" id="GO:0005737">
    <property type="term" value="C:cytoplasm"/>
    <property type="evidence" value="ECO:0007669"/>
    <property type="project" value="TreeGrafter"/>
</dbReference>
<dbReference type="InterPro" id="IPR050275">
    <property type="entry name" value="PGM_Phosphatase"/>
</dbReference>
<keyword evidence="2" id="KW-0378">Hydrolase</keyword>
<dbReference type="Proteomes" id="UP000322214">
    <property type="component" value="Chromosome"/>
</dbReference>
<dbReference type="SMART" id="SM00855">
    <property type="entry name" value="PGAM"/>
    <property type="match status" value="1"/>
</dbReference>
<name>A0A5B9PFB9_9BACT</name>
<dbReference type="KEGG" id="mff:MFFC18_15290"/>
<sequence length="209" mass="22621">MKIYDRADGSKILLVRPGATEFDEQGRIIGTLDIPLSELGLAQVEELAESSVGLDIKAVLSSPSLAAQQTAEVLGKKHGRKIKVRNALRNIDMGLWQGKELEELRANQPKVARQWEDHPETVCPPEGESIEDVLPRVQKLLLKLQKKHRAGTIVIVVADPLAKVIASLLSQQAAPEPEAAAAPDKDSPVEHSGCGKMDLLPLSVELADV</sequence>
<dbReference type="Pfam" id="PF00300">
    <property type="entry name" value="His_Phos_1"/>
    <property type="match status" value="1"/>
</dbReference>
<dbReference type="CDD" id="cd07067">
    <property type="entry name" value="HP_PGM_like"/>
    <property type="match status" value="1"/>
</dbReference>
<dbReference type="EC" id="3.1.3.3" evidence="2"/>
<evidence type="ECO:0000313" key="3">
    <source>
        <dbReference type="Proteomes" id="UP000322214"/>
    </source>
</evidence>
<evidence type="ECO:0000313" key="2">
    <source>
        <dbReference type="EMBL" id="QEG21671.1"/>
    </source>
</evidence>
<dbReference type="STRING" id="980251.GCA_001642875_02539"/>
<keyword evidence="3" id="KW-1185">Reference proteome</keyword>
<dbReference type="GO" id="GO:0016791">
    <property type="term" value="F:phosphatase activity"/>
    <property type="evidence" value="ECO:0007669"/>
    <property type="project" value="TreeGrafter"/>
</dbReference>
<dbReference type="PANTHER" id="PTHR48100:SF59">
    <property type="entry name" value="ADENOSYLCOBALAMIN_ALPHA-RIBAZOLE PHOSPHATASE"/>
    <property type="match status" value="1"/>
</dbReference>